<dbReference type="InterPro" id="IPR036397">
    <property type="entry name" value="RNaseH_sf"/>
</dbReference>
<sequence>MLFCYLHGNGVFQQDNCASHKFRLATSWLDEHSFVTNWPSGSSDLNPVEHLWDVLEQGGKGYYTAPMNFTELWIALANIWQVIPVESLQKLVEYMPRRVTDVIKGRESSTHC</sequence>
<accession>A0A8X6VUY3</accession>
<dbReference type="GO" id="GO:0003676">
    <property type="term" value="F:nucleic acid binding"/>
    <property type="evidence" value="ECO:0007669"/>
    <property type="project" value="InterPro"/>
</dbReference>
<evidence type="ECO:0000313" key="1">
    <source>
        <dbReference type="EMBL" id="GFY22885.1"/>
    </source>
</evidence>
<dbReference type="EMBL" id="BMAU01021361">
    <property type="protein sequence ID" value="GFY22885.1"/>
    <property type="molecule type" value="Genomic_DNA"/>
</dbReference>
<evidence type="ECO:0000313" key="2">
    <source>
        <dbReference type="Proteomes" id="UP000887159"/>
    </source>
</evidence>
<keyword evidence="2" id="KW-1185">Reference proteome</keyword>
<dbReference type="Gene3D" id="3.30.420.10">
    <property type="entry name" value="Ribonuclease H-like superfamily/Ribonuclease H"/>
    <property type="match status" value="1"/>
</dbReference>
<dbReference type="AlphaFoldDB" id="A0A8X6VUY3"/>
<dbReference type="Proteomes" id="UP000887159">
    <property type="component" value="Unassembled WGS sequence"/>
</dbReference>
<organism evidence="1 2">
    <name type="scientific">Trichonephila clavipes</name>
    <name type="common">Golden silk orbweaver</name>
    <name type="synonym">Nephila clavipes</name>
    <dbReference type="NCBI Taxonomy" id="2585209"/>
    <lineage>
        <taxon>Eukaryota</taxon>
        <taxon>Metazoa</taxon>
        <taxon>Ecdysozoa</taxon>
        <taxon>Arthropoda</taxon>
        <taxon>Chelicerata</taxon>
        <taxon>Arachnida</taxon>
        <taxon>Araneae</taxon>
        <taxon>Araneomorphae</taxon>
        <taxon>Entelegynae</taxon>
        <taxon>Araneoidea</taxon>
        <taxon>Nephilidae</taxon>
        <taxon>Trichonephila</taxon>
    </lineage>
</organism>
<comment type="caution">
    <text evidence="1">The sequence shown here is derived from an EMBL/GenBank/DDBJ whole genome shotgun (WGS) entry which is preliminary data.</text>
</comment>
<proteinExistence type="predicted"/>
<name>A0A8X6VUY3_TRICX</name>
<gene>
    <name evidence="1" type="primary">TCB2_88</name>
    <name evidence="1" type="ORF">TNCV_2181461</name>
</gene>
<reference evidence="1" key="1">
    <citation type="submission" date="2020-08" db="EMBL/GenBank/DDBJ databases">
        <title>Multicomponent nature underlies the extraordinary mechanical properties of spider dragline silk.</title>
        <authorList>
            <person name="Kono N."/>
            <person name="Nakamura H."/>
            <person name="Mori M."/>
            <person name="Yoshida Y."/>
            <person name="Ohtoshi R."/>
            <person name="Malay A.D."/>
            <person name="Moran D.A.P."/>
            <person name="Tomita M."/>
            <person name="Numata K."/>
            <person name="Arakawa K."/>
        </authorList>
    </citation>
    <scope>NUCLEOTIDE SEQUENCE</scope>
</reference>
<protein>
    <submittedName>
        <fullName evidence="1">Transposable element Tcb2 transposase</fullName>
    </submittedName>
</protein>